<dbReference type="Proteomes" id="UP000078272">
    <property type="component" value="Unassembled WGS sequence"/>
</dbReference>
<dbReference type="AlphaFoldDB" id="A0A175R8H1"/>
<evidence type="ECO:0000313" key="2">
    <source>
        <dbReference type="Proteomes" id="UP000078272"/>
    </source>
</evidence>
<dbReference type="PATRIC" id="fig|401562.3.peg.1996"/>
<evidence type="ECO:0000313" key="1">
    <source>
        <dbReference type="EMBL" id="KTQ95310.1"/>
    </source>
</evidence>
<name>A0A175R8H1_9HYPH</name>
<dbReference type="STRING" id="401562.NS365_19300"/>
<dbReference type="EMBL" id="LDPZ01000023">
    <property type="protein sequence ID" value="KTQ95310.1"/>
    <property type="molecule type" value="Genomic_DNA"/>
</dbReference>
<reference evidence="1 2" key="1">
    <citation type="journal article" date="2016" name="Front. Microbiol.">
        <title>Genomic Resource of Rice Seed Associated Bacteria.</title>
        <authorList>
            <person name="Midha S."/>
            <person name="Bansal K."/>
            <person name="Sharma S."/>
            <person name="Kumar N."/>
            <person name="Patil P.P."/>
            <person name="Chaudhry V."/>
            <person name="Patil P.B."/>
        </authorList>
    </citation>
    <scope>NUCLEOTIDE SEQUENCE [LARGE SCALE GENOMIC DNA]</scope>
    <source>
        <strain evidence="1 2">NS226</strain>
    </source>
</reference>
<sequence length="88" mass="9598">MYVVRIDCDDARKFQAFSKLRDARVFAREAGEAEDLEEMPVLFEVPDTNDAEIAVMAVRDGMGVPVIDPEPDAAVILASMGLGTGLRI</sequence>
<protein>
    <submittedName>
        <fullName evidence="1">Uncharacterized protein</fullName>
    </submittedName>
</protein>
<dbReference type="OrthoDB" id="7907011at2"/>
<dbReference type="RefSeq" id="WP_058635215.1">
    <property type="nucleotide sequence ID" value="NZ_LDPZ01000023.1"/>
</dbReference>
<comment type="caution">
    <text evidence="1">The sequence shown here is derived from an EMBL/GenBank/DDBJ whole genome shotgun (WGS) entry which is preliminary data.</text>
</comment>
<proteinExistence type="predicted"/>
<organism evidence="1 2">
    <name type="scientific">Aureimonas ureilytica</name>
    <dbReference type="NCBI Taxonomy" id="401562"/>
    <lineage>
        <taxon>Bacteria</taxon>
        <taxon>Pseudomonadati</taxon>
        <taxon>Pseudomonadota</taxon>
        <taxon>Alphaproteobacteria</taxon>
        <taxon>Hyphomicrobiales</taxon>
        <taxon>Aurantimonadaceae</taxon>
        <taxon>Aureimonas</taxon>
    </lineage>
</organism>
<gene>
    <name evidence="1" type="ORF">NS226_12240</name>
</gene>
<accession>A0A175R8H1</accession>